<evidence type="ECO:0000313" key="2">
    <source>
        <dbReference type="EMBL" id="GLB45413.1"/>
    </source>
</evidence>
<dbReference type="EMBL" id="BRPK01000022">
    <property type="protein sequence ID" value="GLB45413.1"/>
    <property type="molecule type" value="Genomic_DNA"/>
</dbReference>
<feature type="compositionally biased region" description="Polar residues" evidence="1">
    <location>
        <begin position="114"/>
        <end position="123"/>
    </location>
</feature>
<keyword evidence="3" id="KW-1185">Reference proteome</keyword>
<feature type="compositionally biased region" description="Polar residues" evidence="1">
    <location>
        <begin position="134"/>
        <end position="149"/>
    </location>
</feature>
<sequence length="433" mass="45861">MSRFTLSIPLFGRPKGSSEASGEPAQPEEVKTERQEAMTEAKASNAPSSPVPAIEVSLARTSEHEASNTGGKEAANVEEDEAQGAVKKAQAKRRRMASEQTSDISVHRDLKTLTARSQDTVLRQSKPGVPNVTVDKNTPGPRTSTSNARSADEDDSESSGKDESGDEPRSDKTDDSPEEDANAEEYGKNYEHEVSQWSTHDVADDLFPDGEAFPLPPLPPRHKRSASTTSASSGAFEVPQDSKSNCEHLQAAIASGSDDDDFIRPPPVTTYQGRQMIVDSDEDDEGEAVKKALSKKKATSRRQEAHNMEVRVYLTFSPTQTSQDPVAPGGEPSNPSDGNASDPEESMDEGAHAPGPPFLPRRATPVDAAPLAPANAGRGASVPASVRAATPAEPTAVAPAGPGSRRATPRDEPSPGHNRFPSQTPGRAPGPPE</sequence>
<gene>
    <name evidence="2" type="ORF">LshimejAT787_2200760</name>
</gene>
<reference evidence="2" key="1">
    <citation type="submission" date="2022-07" db="EMBL/GenBank/DDBJ databases">
        <title>The genome of Lyophyllum shimeji provides insight into the initial evolution of ectomycorrhizal fungal genome.</title>
        <authorList>
            <person name="Kobayashi Y."/>
            <person name="Shibata T."/>
            <person name="Hirakawa H."/>
            <person name="Shigenobu S."/>
            <person name="Nishiyama T."/>
            <person name="Yamada A."/>
            <person name="Hasebe M."/>
            <person name="Kawaguchi M."/>
        </authorList>
    </citation>
    <scope>NUCLEOTIDE SEQUENCE</scope>
    <source>
        <strain evidence="2">AT787</strain>
    </source>
</reference>
<feature type="region of interest" description="Disordered" evidence="1">
    <location>
        <begin position="1"/>
        <end position="433"/>
    </location>
</feature>
<feature type="compositionally biased region" description="Basic and acidic residues" evidence="1">
    <location>
        <begin position="28"/>
        <end position="39"/>
    </location>
</feature>
<organism evidence="2 3">
    <name type="scientific">Lyophyllum shimeji</name>
    <name type="common">Hon-shimeji</name>
    <name type="synonym">Tricholoma shimeji</name>
    <dbReference type="NCBI Taxonomy" id="47721"/>
    <lineage>
        <taxon>Eukaryota</taxon>
        <taxon>Fungi</taxon>
        <taxon>Dikarya</taxon>
        <taxon>Basidiomycota</taxon>
        <taxon>Agaricomycotina</taxon>
        <taxon>Agaricomycetes</taxon>
        <taxon>Agaricomycetidae</taxon>
        <taxon>Agaricales</taxon>
        <taxon>Tricholomatineae</taxon>
        <taxon>Lyophyllaceae</taxon>
        <taxon>Lyophyllum</taxon>
    </lineage>
</organism>
<feature type="compositionally biased region" description="Basic and acidic residues" evidence="1">
    <location>
        <begin position="185"/>
        <end position="194"/>
    </location>
</feature>
<dbReference type="AlphaFoldDB" id="A0A9P3UUA3"/>
<name>A0A9P3UUA3_LYOSH</name>
<evidence type="ECO:0000313" key="3">
    <source>
        <dbReference type="Proteomes" id="UP001063166"/>
    </source>
</evidence>
<dbReference type="Proteomes" id="UP001063166">
    <property type="component" value="Unassembled WGS sequence"/>
</dbReference>
<proteinExistence type="predicted"/>
<feature type="compositionally biased region" description="Basic and acidic residues" evidence="1">
    <location>
        <begin position="158"/>
        <end position="175"/>
    </location>
</feature>
<comment type="caution">
    <text evidence="2">The sequence shown here is derived from an EMBL/GenBank/DDBJ whole genome shotgun (WGS) entry which is preliminary data.</text>
</comment>
<accession>A0A9P3UUA3</accession>
<feature type="compositionally biased region" description="Low complexity" evidence="1">
    <location>
        <begin position="388"/>
        <end position="403"/>
    </location>
</feature>
<protein>
    <submittedName>
        <fullName evidence="2">Uncharacterized protein</fullName>
    </submittedName>
</protein>
<evidence type="ECO:0000256" key="1">
    <source>
        <dbReference type="SAM" id="MobiDB-lite"/>
    </source>
</evidence>